<evidence type="ECO:0000256" key="14">
    <source>
        <dbReference type="ARBA" id="ARBA00023288"/>
    </source>
</evidence>
<evidence type="ECO:0000256" key="4">
    <source>
        <dbReference type="ARBA" id="ARBA00004484"/>
    </source>
</evidence>
<dbReference type="STRING" id="244447.ENSCSEP00000020459"/>
<dbReference type="Proteomes" id="UP000265120">
    <property type="component" value="Chromosome 4"/>
</dbReference>
<evidence type="ECO:0000256" key="2">
    <source>
        <dbReference type="ARBA" id="ARBA00004285"/>
    </source>
</evidence>
<feature type="domain" description="LRRCT" evidence="17">
    <location>
        <begin position="251"/>
        <end position="301"/>
    </location>
</feature>
<dbReference type="GO" id="GO:0042995">
    <property type="term" value="C:cell projection"/>
    <property type="evidence" value="ECO:0007669"/>
    <property type="project" value="UniProtKB-SubCell"/>
</dbReference>
<evidence type="ECO:0000256" key="8">
    <source>
        <dbReference type="ARBA" id="ARBA00022729"/>
    </source>
</evidence>
<dbReference type="InterPro" id="IPR050541">
    <property type="entry name" value="LRR_TM_domain-containing"/>
</dbReference>
<sequence>MDREIIKTDFRDSWTTFSWSCPRHCICYTTPSTVSCQAHNFLSVPEGIPLDSERIFLQNNKIQRLLQGHFSSNTVTLWIYSNNITYIESSTFHGFRLLEELDLGDNRHLRSLAEDTFQGLVRLNALHLYRCGLTSLPNNIFQGLRNLQYLYLQDNHLKVLPDNIFVDLHNLSHLFLHGNRLWSLNQNTFRGPRALDRLLLHQNQIEWVDHSAFQDLKHLSTLYLFNNSLLQLSRQCLDMLPSLEYLRLNNNPWVCDCRALSLWLWLKQFRGSTSTVGCQSPPEMIGKDLKDLRREEFPNCSLTVSNSRGQTNNVSGTVNQSTTNLVHRLKPGRSRNCTKPRKKVRDENEVVIEKEESASDFTDGGKHDHTSSNGTRRKCVPWTTVRPPSGVQQASNEGTSTLSLPLHGCTVLVTVLFSQVHDGS</sequence>
<name>A0A3P8W1I6_CYNSE</name>
<protein>
    <submittedName>
        <fullName evidence="18">Reticulon 4 receptor-like 1b</fullName>
    </submittedName>
</protein>
<dbReference type="GO" id="GO:0098552">
    <property type="term" value="C:side of membrane"/>
    <property type="evidence" value="ECO:0007669"/>
    <property type="project" value="UniProtKB-KW"/>
</dbReference>
<dbReference type="GO" id="GO:0043204">
    <property type="term" value="C:perikaryon"/>
    <property type="evidence" value="ECO:0007669"/>
    <property type="project" value="UniProtKB-SubCell"/>
</dbReference>
<keyword evidence="6" id="KW-1003">Cell membrane</keyword>
<evidence type="ECO:0000256" key="15">
    <source>
        <dbReference type="ARBA" id="ARBA00038236"/>
    </source>
</evidence>
<dbReference type="InParanoid" id="A0A3P8W1I6"/>
<evidence type="ECO:0000256" key="12">
    <source>
        <dbReference type="ARBA" id="ARBA00023180"/>
    </source>
</evidence>
<feature type="compositionally biased region" description="Basic residues" evidence="16">
    <location>
        <begin position="327"/>
        <end position="343"/>
    </location>
</feature>
<dbReference type="SMART" id="SM00369">
    <property type="entry name" value="LRR_TYP"/>
    <property type="match status" value="7"/>
</dbReference>
<evidence type="ECO:0000313" key="19">
    <source>
        <dbReference type="Proteomes" id="UP000265120"/>
    </source>
</evidence>
<evidence type="ECO:0000256" key="3">
    <source>
        <dbReference type="ARBA" id="ARBA00004316"/>
    </source>
</evidence>
<evidence type="ECO:0000256" key="9">
    <source>
        <dbReference type="ARBA" id="ARBA00022737"/>
    </source>
</evidence>
<reference evidence="18" key="2">
    <citation type="submission" date="2025-08" db="UniProtKB">
        <authorList>
            <consortium name="Ensembl"/>
        </authorList>
    </citation>
    <scope>IDENTIFICATION</scope>
</reference>
<dbReference type="SMART" id="SM00082">
    <property type="entry name" value="LRRCT"/>
    <property type="match status" value="1"/>
</dbReference>
<evidence type="ECO:0000313" key="18">
    <source>
        <dbReference type="Ensembl" id="ENSCSEP00000020459.1"/>
    </source>
</evidence>
<dbReference type="Ensembl" id="ENSCSET00000020719.1">
    <property type="protein sequence ID" value="ENSCSEP00000020459.1"/>
    <property type="gene ID" value="ENSCSEG00000013052.1"/>
</dbReference>
<keyword evidence="10" id="KW-0472">Membrane</keyword>
<organism evidence="18 19">
    <name type="scientific">Cynoglossus semilaevis</name>
    <name type="common">Tongue sole</name>
    <dbReference type="NCBI Taxonomy" id="244447"/>
    <lineage>
        <taxon>Eukaryota</taxon>
        <taxon>Metazoa</taxon>
        <taxon>Chordata</taxon>
        <taxon>Craniata</taxon>
        <taxon>Vertebrata</taxon>
        <taxon>Euteleostomi</taxon>
        <taxon>Actinopterygii</taxon>
        <taxon>Neopterygii</taxon>
        <taxon>Teleostei</taxon>
        <taxon>Neoteleostei</taxon>
        <taxon>Acanthomorphata</taxon>
        <taxon>Carangaria</taxon>
        <taxon>Pleuronectiformes</taxon>
        <taxon>Pleuronectoidei</taxon>
        <taxon>Cynoglossidae</taxon>
        <taxon>Cynoglossinae</taxon>
        <taxon>Cynoglossus</taxon>
    </lineage>
</organism>
<evidence type="ECO:0000256" key="5">
    <source>
        <dbReference type="ARBA" id="ARBA00004635"/>
    </source>
</evidence>
<keyword evidence="7" id="KW-0433">Leucine-rich repeat</keyword>
<keyword evidence="11" id="KW-0675">Receptor</keyword>
<feature type="compositionally biased region" description="Polar residues" evidence="16">
    <location>
        <begin position="303"/>
        <end position="325"/>
    </location>
</feature>
<comment type="subcellular location">
    <subcellularLocation>
        <location evidence="1">Cell membrane</location>
    </subcellularLocation>
    <subcellularLocation>
        <location evidence="3">Cell projection</location>
    </subcellularLocation>
    <subcellularLocation>
        <location evidence="2">Membrane raft</location>
    </subcellularLocation>
    <subcellularLocation>
        <location evidence="5">Membrane</location>
        <topology evidence="5">Lipid-anchor</topology>
    </subcellularLocation>
    <subcellularLocation>
        <location evidence="4">Perikaryon</location>
    </subcellularLocation>
</comment>
<dbReference type="InterPro" id="IPR001611">
    <property type="entry name" value="Leu-rich_rpt"/>
</dbReference>
<dbReference type="InterPro" id="IPR000483">
    <property type="entry name" value="Cys-rich_flank_reg_C"/>
</dbReference>
<accession>A0A3P8W1I6</accession>
<evidence type="ECO:0000259" key="17">
    <source>
        <dbReference type="SMART" id="SM00082"/>
    </source>
</evidence>
<evidence type="ECO:0000256" key="13">
    <source>
        <dbReference type="ARBA" id="ARBA00023273"/>
    </source>
</evidence>
<evidence type="ECO:0000256" key="11">
    <source>
        <dbReference type="ARBA" id="ARBA00023170"/>
    </source>
</evidence>
<keyword evidence="8" id="KW-0732">Signal</keyword>
<dbReference type="InterPro" id="IPR032675">
    <property type="entry name" value="LRR_dom_sf"/>
</dbReference>
<feature type="compositionally biased region" description="Basic and acidic residues" evidence="16">
    <location>
        <begin position="344"/>
        <end position="370"/>
    </location>
</feature>
<keyword evidence="12" id="KW-0325">Glycoprotein</keyword>
<feature type="region of interest" description="Disordered" evidence="16">
    <location>
        <begin position="303"/>
        <end position="397"/>
    </location>
</feature>
<dbReference type="PANTHER" id="PTHR24369:SF196">
    <property type="entry name" value="RETICULON 4 RECEPTOR LIKE 1"/>
    <property type="match status" value="1"/>
</dbReference>
<evidence type="ECO:0000256" key="6">
    <source>
        <dbReference type="ARBA" id="ARBA00022475"/>
    </source>
</evidence>
<dbReference type="PANTHER" id="PTHR24369">
    <property type="entry name" value="ANTIGEN BSP, PUTATIVE-RELATED"/>
    <property type="match status" value="1"/>
</dbReference>
<keyword evidence="9" id="KW-0677">Repeat</keyword>
<evidence type="ECO:0000256" key="16">
    <source>
        <dbReference type="SAM" id="MobiDB-lite"/>
    </source>
</evidence>
<evidence type="ECO:0000256" key="1">
    <source>
        <dbReference type="ARBA" id="ARBA00004236"/>
    </source>
</evidence>
<dbReference type="SUPFAM" id="SSF52058">
    <property type="entry name" value="L domain-like"/>
    <property type="match status" value="1"/>
</dbReference>
<dbReference type="OMA" id="NIAHPSR"/>
<dbReference type="GO" id="GO:0045121">
    <property type="term" value="C:membrane raft"/>
    <property type="evidence" value="ECO:0007669"/>
    <property type="project" value="UniProtKB-SubCell"/>
</dbReference>
<keyword evidence="19" id="KW-1185">Reference proteome</keyword>
<reference evidence="18" key="3">
    <citation type="submission" date="2025-09" db="UniProtKB">
        <authorList>
            <consortium name="Ensembl"/>
        </authorList>
    </citation>
    <scope>IDENTIFICATION</scope>
</reference>
<keyword evidence="13" id="KW-0966">Cell projection</keyword>
<evidence type="ECO:0000256" key="10">
    <source>
        <dbReference type="ARBA" id="ARBA00023136"/>
    </source>
</evidence>
<reference evidence="18 19" key="1">
    <citation type="journal article" date="2014" name="Nat. Genet.">
        <title>Whole-genome sequence of a flatfish provides insights into ZW sex chromosome evolution and adaptation to a benthic lifestyle.</title>
        <authorList>
            <person name="Chen S."/>
            <person name="Zhang G."/>
            <person name="Shao C."/>
            <person name="Huang Q."/>
            <person name="Liu G."/>
            <person name="Zhang P."/>
            <person name="Song W."/>
            <person name="An N."/>
            <person name="Chalopin D."/>
            <person name="Volff J.N."/>
            <person name="Hong Y."/>
            <person name="Li Q."/>
            <person name="Sha Z."/>
            <person name="Zhou H."/>
            <person name="Xie M."/>
            <person name="Yu Q."/>
            <person name="Liu Y."/>
            <person name="Xiang H."/>
            <person name="Wang N."/>
            <person name="Wu K."/>
            <person name="Yang C."/>
            <person name="Zhou Q."/>
            <person name="Liao X."/>
            <person name="Yang L."/>
            <person name="Hu Q."/>
            <person name="Zhang J."/>
            <person name="Meng L."/>
            <person name="Jin L."/>
            <person name="Tian Y."/>
            <person name="Lian J."/>
            <person name="Yang J."/>
            <person name="Miao G."/>
            <person name="Liu S."/>
            <person name="Liang Z."/>
            <person name="Yan F."/>
            <person name="Li Y."/>
            <person name="Sun B."/>
            <person name="Zhang H."/>
            <person name="Zhang J."/>
            <person name="Zhu Y."/>
            <person name="Du M."/>
            <person name="Zhao Y."/>
            <person name="Schartl M."/>
            <person name="Tang Q."/>
            <person name="Wang J."/>
        </authorList>
    </citation>
    <scope>NUCLEOTIDE SEQUENCE</scope>
</reference>
<dbReference type="GO" id="GO:0005886">
    <property type="term" value="C:plasma membrane"/>
    <property type="evidence" value="ECO:0007669"/>
    <property type="project" value="UniProtKB-SubCell"/>
</dbReference>
<keyword evidence="14" id="KW-0449">Lipoprotein</keyword>
<dbReference type="InterPro" id="IPR003591">
    <property type="entry name" value="Leu-rich_rpt_typical-subtyp"/>
</dbReference>
<evidence type="ECO:0000256" key="7">
    <source>
        <dbReference type="ARBA" id="ARBA00022614"/>
    </source>
</evidence>
<dbReference type="Pfam" id="PF13855">
    <property type="entry name" value="LRR_8"/>
    <property type="match status" value="2"/>
</dbReference>
<comment type="similarity">
    <text evidence="15">Belongs to the Nogo receptor family.</text>
</comment>
<dbReference type="Gene3D" id="3.80.10.10">
    <property type="entry name" value="Ribonuclease Inhibitor"/>
    <property type="match status" value="1"/>
</dbReference>
<dbReference type="AlphaFoldDB" id="A0A3P8W1I6"/>
<dbReference type="FunFam" id="3.80.10.10:FF:000018">
    <property type="entry name" value="Reticulon 4 receptor"/>
    <property type="match status" value="1"/>
</dbReference>
<proteinExistence type="inferred from homology"/>
<dbReference type="PROSITE" id="PS51450">
    <property type="entry name" value="LRR"/>
    <property type="match status" value="1"/>
</dbReference>
<dbReference type="GeneTree" id="ENSGT00940000157112"/>